<dbReference type="Pfam" id="PF13829">
    <property type="entry name" value="DUF4191"/>
    <property type="match status" value="1"/>
</dbReference>
<sequence>MAKAEPEKASFLERLKQIRTAFVFTAKRDTLFLPLVIVAVVVPIVAGVIAFLLLGSPVWIAVGVVLALLAVLIVMNLRANTAMLNEAEGKAGAAAAILQTMRGDWRVTPAVQATTQEDFVHRAVCRAGVVLIGEGNPGRLRSLLGQEKKRTSRVAGDTPIYDIQVGDEEGQISLRKLRSHLLKLPRNITAKQVGALDTRLGAIGSRPPMPKGPMPKNARPPKGAYKAMRGR</sequence>
<feature type="transmembrane region" description="Helical" evidence="2">
    <location>
        <begin position="58"/>
        <end position="77"/>
    </location>
</feature>
<keyword evidence="2" id="KW-1133">Transmembrane helix</keyword>
<gene>
    <name evidence="3" type="ORF">Athai_37670</name>
</gene>
<evidence type="ECO:0000313" key="4">
    <source>
        <dbReference type="Proteomes" id="UP000611640"/>
    </source>
</evidence>
<dbReference type="RefSeq" id="WP_203962665.1">
    <property type="nucleotide sequence ID" value="NZ_AP023355.1"/>
</dbReference>
<feature type="region of interest" description="Disordered" evidence="1">
    <location>
        <begin position="200"/>
        <end position="231"/>
    </location>
</feature>
<evidence type="ECO:0008006" key="5">
    <source>
        <dbReference type="Google" id="ProtNLM"/>
    </source>
</evidence>
<name>A0A7R7DQZ3_9ACTN</name>
<evidence type="ECO:0000256" key="1">
    <source>
        <dbReference type="SAM" id="MobiDB-lite"/>
    </source>
</evidence>
<dbReference type="AlphaFoldDB" id="A0A7R7DQZ3"/>
<reference evidence="3 4" key="1">
    <citation type="submission" date="2020-08" db="EMBL/GenBank/DDBJ databases">
        <title>Whole genome shotgun sequence of Actinocatenispora thailandica NBRC 105041.</title>
        <authorList>
            <person name="Komaki H."/>
            <person name="Tamura T."/>
        </authorList>
    </citation>
    <scope>NUCLEOTIDE SEQUENCE [LARGE SCALE GENOMIC DNA]</scope>
    <source>
        <strain evidence="3 4">NBRC 105041</strain>
    </source>
</reference>
<keyword evidence="4" id="KW-1185">Reference proteome</keyword>
<keyword evidence="2" id="KW-0472">Membrane</keyword>
<organism evidence="3 4">
    <name type="scientific">Actinocatenispora thailandica</name>
    <dbReference type="NCBI Taxonomy" id="227318"/>
    <lineage>
        <taxon>Bacteria</taxon>
        <taxon>Bacillati</taxon>
        <taxon>Actinomycetota</taxon>
        <taxon>Actinomycetes</taxon>
        <taxon>Micromonosporales</taxon>
        <taxon>Micromonosporaceae</taxon>
        <taxon>Actinocatenispora</taxon>
    </lineage>
</organism>
<feature type="transmembrane region" description="Helical" evidence="2">
    <location>
        <begin position="31"/>
        <end position="52"/>
    </location>
</feature>
<proteinExistence type="predicted"/>
<dbReference type="InterPro" id="IPR025445">
    <property type="entry name" value="DUF4191"/>
</dbReference>
<keyword evidence="2" id="KW-0812">Transmembrane</keyword>
<evidence type="ECO:0000313" key="3">
    <source>
        <dbReference type="EMBL" id="BCJ36264.1"/>
    </source>
</evidence>
<accession>A0A7R7DQZ3</accession>
<dbReference type="KEGG" id="atl:Athai_37670"/>
<protein>
    <recommendedName>
        <fullName evidence="5">DUF4191 domain-containing protein</fullName>
    </recommendedName>
</protein>
<evidence type="ECO:0000256" key="2">
    <source>
        <dbReference type="SAM" id="Phobius"/>
    </source>
</evidence>
<dbReference type="EMBL" id="AP023355">
    <property type="protein sequence ID" value="BCJ36264.1"/>
    <property type="molecule type" value="Genomic_DNA"/>
</dbReference>
<dbReference type="Proteomes" id="UP000611640">
    <property type="component" value="Chromosome"/>
</dbReference>